<keyword evidence="2" id="KW-0732">Signal</keyword>
<organism evidence="5 6">
    <name type="scientific">Escallonia rubra</name>
    <dbReference type="NCBI Taxonomy" id="112253"/>
    <lineage>
        <taxon>Eukaryota</taxon>
        <taxon>Viridiplantae</taxon>
        <taxon>Streptophyta</taxon>
        <taxon>Embryophyta</taxon>
        <taxon>Tracheophyta</taxon>
        <taxon>Spermatophyta</taxon>
        <taxon>Magnoliopsida</taxon>
        <taxon>eudicotyledons</taxon>
        <taxon>Gunneridae</taxon>
        <taxon>Pentapetalae</taxon>
        <taxon>asterids</taxon>
        <taxon>campanulids</taxon>
        <taxon>Escalloniales</taxon>
        <taxon>Escalloniaceae</taxon>
        <taxon>Escallonia</taxon>
    </lineage>
</organism>
<accession>A0AA88UEB4</accession>
<evidence type="ECO:0000313" key="6">
    <source>
        <dbReference type="Proteomes" id="UP001187471"/>
    </source>
</evidence>
<dbReference type="InterPro" id="IPR000209">
    <property type="entry name" value="Peptidase_S8/S53_dom"/>
</dbReference>
<dbReference type="GO" id="GO:0006508">
    <property type="term" value="P:proteolysis"/>
    <property type="evidence" value="ECO:0007669"/>
    <property type="project" value="InterPro"/>
</dbReference>
<evidence type="ECO:0000313" key="5">
    <source>
        <dbReference type="EMBL" id="KAK2972047.1"/>
    </source>
</evidence>
<evidence type="ECO:0000256" key="1">
    <source>
        <dbReference type="ARBA" id="ARBA00011073"/>
    </source>
</evidence>
<dbReference type="GO" id="GO:0004252">
    <property type="term" value="F:serine-type endopeptidase activity"/>
    <property type="evidence" value="ECO:0007669"/>
    <property type="project" value="InterPro"/>
</dbReference>
<name>A0AA88UEB4_9ASTE</name>
<dbReference type="InterPro" id="IPR045051">
    <property type="entry name" value="SBT"/>
</dbReference>
<gene>
    <name evidence="5" type="ORF">RJ640_005067</name>
</gene>
<reference evidence="5" key="1">
    <citation type="submission" date="2022-12" db="EMBL/GenBank/DDBJ databases">
        <title>Draft genome assemblies for two species of Escallonia (Escalloniales).</title>
        <authorList>
            <person name="Chanderbali A."/>
            <person name="Dervinis C."/>
            <person name="Anghel I."/>
            <person name="Soltis D."/>
            <person name="Soltis P."/>
            <person name="Zapata F."/>
        </authorList>
    </citation>
    <scope>NUCLEOTIDE SEQUENCE</scope>
    <source>
        <strain evidence="5">UCBG92.1500</strain>
        <tissue evidence="5">Leaf</tissue>
    </source>
</reference>
<proteinExistence type="inferred from homology"/>
<keyword evidence="6" id="KW-1185">Reference proteome</keyword>
<dbReference type="Gene3D" id="3.40.50.200">
    <property type="entry name" value="Peptidase S8/S53 domain"/>
    <property type="match status" value="1"/>
</dbReference>
<protein>
    <recommendedName>
        <fullName evidence="4">Peptidase S8/S53 domain-containing protein</fullName>
    </recommendedName>
</protein>
<feature type="region of interest" description="Disordered" evidence="3">
    <location>
        <begin position="37"/>
        <end position="71"/>
    </location>
</feature>
<evidence type="ECO:0000259" key="4">
    <source>
        <dbReference type="Pfam" id="PF00082"/>
    </source>
</evidence>
<evidence type="ECO:0000256" key="3">
    <source>
        <dbReference type="SAM" id="MobiDB-lite"/>
    </source>
</evidence>
<dbReference type="PANTHER" id="PTHR10795">
    <property type="entry name" value="PROPROTEIN CONVERTASE SUBTILISIN/KEXIN"/>
    <property type="match status" value="1"/>
</dbReference>
<dbReference type="SUPFAM" id="SSF52743">
    <property type="entry name" value="Subtilisin-like"/>
    <property type="match status" value="1"/>
</dbReference>
<dbReference type="Proteomes" id="UP001187471">
    <property type="component" value="Unassembled WGS sequence"/>
</dbReference>
<sequence length="204" mass="22130">MSSLNDFLKLATQSRSSDVLLRNPAWTSYPTIFKHFSSTEEGQKENNSSVSNRKPSTSKTRTKTASTNPRQAYACRGELGENKDKYGEKATCRIWFIVDGNCKKILKSEPDICLPGVDIVAPTVMDGDGRVSCIVESGASLSTPIVAGAIGYLKRHHPDRSPATLRSSLMTTGQLKLGSASTFAGPNGMLFIKDDHCQINELSA</sequence>
<dbReference type="AlphaFoldDB" id="A0AA88UEB4"/>
<dbReference type="InterPro" id="IPR036852">
    <property type="entry name" value="Peptidase_S8/S53_dom_sf"/>
</dbReference>
<feature type="compositionally biased region" description="Low complexity" evidence="3">
    <location>
        <begin position="54"/>
        <end position="67"/>
    </location>
</feature>
<comment type="caution">
    <text evidence="5">The sequence shown here is derived from an EMBL/GenBank/DDBJ whole genome shotgun (WGS) entry which is preliminary data.</text>
</comment>
<comment type="similarity">
    <text evidence="1">Belongs to the peptidase S8 family.</text>
</comment>
<dbReference type="EMBL" id="JAVXUO010002540">
    <property type="protein sequence ID" value="KAK2972047.1"/>
    <property type="molecule type" value="Genomic_DNA"/>
</dbReference>
<dbReference type="Pfam" id="PF00082">
    <property type="entry name" value="Peptidase_S8"/>
    <property type="match status" value="1"/>
</dbReference>
<feature type="domain" description="Peptidase S8/S53" evidence="4">
    <location>
        <begin position="109"/>
        <end position="173"/>
    </location>
</feature>
<evidence type="ECO:0000256" key="2">
    <source>
        <dbReference type="ARBA" id="ARBA00022729"/>
    </source>
</evidence>